<reference evidence="5 6" key="1">
    <citation type="submission" date="2019-09" db="EMBL/GenBank/DDBJ databases">
        <authorList>
            <person name="Kevbrin V."/>
            <person name="Grouzdev D.S."/>
        </authorList>
    </citation>
    <scope>NUCLEOTIDE SEQUENCE [LARGE SCALE GENOMIC DNA]</scope>
    <source>
        <strain evidence="5 6">G-192</strain>
    </source>
</reference>
<keyword evidence="6" id="KW-1185">Reference proteome</keyword>
<dbReference type="Pfam" id="PF14310">
    <property type="entry name" value="Fn3-like"/>
    <property type="match status" value="1"/>
</dbReference>
<dbReference type="InterPro" id="IPR013783">
    <property type="entry name" value="Ig-like_fold"/>
</dbReference>
<dbReference type="GO" id="GO:0009251">
    <property type="term" value="P:glucan catabolic process"/>
    <property type="evidence" value="ECO:0007669"/>
    <property type="project" value="TreeGrafter"/>
</dbReference>
<accession>A0A5M6ZHF8</accession>
<dbReference type="PRINTS" id="PR00133">
    <property type="entry name" value="GLHYDRLASE3"/>
</dbReference>
<dbReference type="InterPro" id="IPR017853">
    <property type="entry name" value="GH"/>
</dbReference>
<evidence type="ECO:0000256" key="2">
    <source>
        <dbReference type="ARBA" id="ARBA00022801"/>
    </source>
</evidence>
<evidence type="ECO:0000313" key="5">
    <source>
        <dbReference type="EMBL" id="KAA5801651.1"/>
    </source>
</evidence>
<dbReference type="Gene3D" id="3.20.20.300">
    <property type="entry name" value="Glycoside hydrolase, family 3, N-terminal domain"/>
    <property type="match status" value="1"/>
</dbReference>
<dbReference type="Proteomes" id="UP000325122">
    <property type="component" value="Unassembled WGS sequence"/>
</dbReference>
<dbReference type="InterPro" id="IPR036881">
    <property type="entry name" value="Glyco_hydro_3_C_sf"/>
</dbReference>
<feature type="domain" description="Fibronectin type III-like" evidence="4">
    <location>
        <begin position="625"/>
        <end position="693"/>
    </location>
</feature>
<dbReference type="InterPro" id="IPR050288">
    <property type="entry name" value="Cellulose_deg_GH3"/>
</dbReference>
<evidence type="ECO:0000259" key="4">
    <source>
        <dbReference type="SMART" id="SM01217"/>
    </source>
</evidence>
<evidence type="ECO:0000256" key="1">
    <source>
        <dbReference type="ARBA" id="ARBA00005336"/>
    </source>
</evidence>
<dbReference type="AlphaFoldDB" id="A0A5M6ZHF8"/>
<dbReference type="InterPro" id="IPR026891">
    <property type="entry name" value="Fn3-like"/>
</dbReference>
<dbReference type="Gene3D" id="2.60.40.10">
    <property type="entry name" value="Immunoglobulins"/>
    <property type="match status" value="1"/>
</dbReference>
<dbReference type="PANTHER" id="PTHR42715:SF3">
    <property type="entry name" value="BETA-GLUCOSIDASE B-RELATED"/>
    <property type="match status" value="1"/>
</dbReference>
<feature type="region of interest" description="Disordered" evidence="3">
    <location>
        <begin position="448"/>
        <end position="470"/>
    </location>
</feature>
<keyword evidence="2 5" id="KW-0378">Hydrolase</keyword>
<organism evidence="5 6">
    <name type="scientific">Alkalicaulis satelles</name>
    <dbReference type="NCBI Taxonomy" id="2609175"/>
    <lineage>
        <taxon>Bacteria</taxon>
        <taxon>Pseudomonadati</taxon>
        <taxon>Pseudomonadota</taxon>
        <taxon>Alphaproteobacteria</taxon>
        <taxon>Maricaulales</taxon>
        <taxon>Maricaulaceae</taxon>
        <taxon>Alkalicaulis</taxon>
    </lineage>
</organism>
<name>A0A5M6ZHF8_9PROT</name>
<comment type="caution">
    <text evidence="5">The sequence shown here is derived from an EMBL/GenBank/DDBJ whole genome shotgun (WGS) entry which is preliminary data.</text>
</comment>
<gene>
    <name evidence="5" type="ORF">F1654_12225</name>
</gene>
<dbReference type="InterPro" id="IPR002772">
    <property type="entry name" value="Glyco_hydro_3_C"/>
</dbReference>
<dbReference type="Pfam" id="PF01915">
    <property type="entry name" value="Glyco_hydro_3_C"/>
    <property type="match status" value="1"/>
</dbReference>
<dbReference type="InterPro" id="IPR001764">
    <property type="entry name" value="Glyco_hydro_3_N"/>
</dbReference>
<dbReference type="SMART" id="SM01217">
    <property type="entry name" value="Fn3_like"/>
    <property type="match status" value="1"/>
</dbReference>
<sequence>MTLQTRIPPSSDSIEERVDAVLRRASLEEKIAMMSGRGFFQQFMADGGVWGASPYQAGARCDRLGVPAFYFSDGPRGVARGQSTCFPVSMARGASFDTDLERRIGEVIGIEMRAQGCNLSGAVCINLLRHPAWGRAQETYGEDPYLLGEMGAALSEGIQTHNVAATVKHFAANSVENARFKIDVQMDERALHEVYLPHFRRVIEAGCLTVMSAYNKLNGEYCGENQTLLTDILRREWGFEGFVHSDWVLGVYSPWGAAAGLDVENPEPVHYGDKLRQAVESGAIAASVVDTACKRILTVLFSLQAAQDPLESYAPSLVASPAHCALAREAAVKSAVLLRNEGAALPLPESAVIAVAGRLTDTINTGDGGSSRVRPPYVITPLAGLQEALAEERVWFAGDETDPAAAAASVAGADAVIIVAGYTAEEEGEYIPGDINLGQVSDALPEGVREASEAANTERQGGKPVGGDRGDLGLPEDQVALIKAIAAVHPRVIVVIEAGSAVIVRDWIEDVSAAMQIFYPGMEGGRALADLLTGAENPAGRLPFTVARDAAHYPYFDKNADAITYDLWHGYAKFDREGLEPEFAFGHGLSYTSFNYRALKARADKDGGLSVQVSVTNTGECAGDEVVQLYVSAPGKLAERWRKQLKGFERIHLEPGETRSVFFTVAARDLAFRRNGAWITEPGAYGIHVGGSSAPSALISAQVEL</sequence>
<dbReference type="GO" id="GO:0008422">
    <property type="term" value="F:beta-glucosidase activity"/>
    <property type="evidence" value="ECO:0007669"/>
    <property type="project" value="TreeGrafter"/>
</dbReference>
<proteinExistence type="inferred from homology"/>
<dbReference type="Gene3D" id="3.40.50.1700">
    <property type="entry name" value="Glycoside hydrolase family 3 C-terminal domain"/>
    <property type="match status" value="1"/>
</dbReference>
<evidence type="ECO:0000313" key="6">
    <source>
        <dbReference type="Proteomes" id="UP000325122"/>
    </source>
</evidence>
<dbReference type="EMBL" id="VWOJ01000004">
    <property type="protein sequence ID" value="KAA5801651.1"/>
    <property type="molecule type" value="Genomic_DNA"/>
</dbReference>
<dbReference type="SUPFAM" id="SSF51445">
    <property type="entry name" value="(Trans)glycosidases"/>
    <property type="match status" value="1"/>
</dbReference>
<dbReference type="PANTHER" id="PTHR42715">
    <property type="entry name" value="BETA-GLUCOSIDASE"/>
    <property type="match status" value="1"/>
</dbReference>
<dbReference type="InterPro" id="IPR036962">
    <property type="entry name" value="Glyco_hydro_3_N_sf"/>
</dbReference>
<protein>
    <submittedName>
        <fullName evidence="5">Glycosyl hydrolase</fullName>
    </submittedName>
</protein>
<comment type="similarity">
    <text evidence="1">Belongs to the glycosyl hydrolase 3 family.</text>
</comment>
<dbReference type="SUPFAM" id="SSF52279">
    <property type="entry name" value="Beta-D-glucan exohydrolase, C-terminal domain"/>
    <property type="match status" value="1"/>
</dbReference>
<dbReference type="Pfam" id="PF00933">
    <property type="entry name" value="Glyco_hydro_3"/>
    <property type="match status" value="1"/>
</dbReference>
<evidence type="ECO:0000256" key="3">
    <source>
        <dbReference type="SAM" id="MobiDB-lite"/>
    </source>
</evidence>